<evidence type="ECO:0000256" key="6">
    <source>
        <dbReference type="SAM" id="MobiDB-lite"/>
    </source>
</evidence>
<keyword evidence="4" id="KW-0648">Protein biosynthesis</keyword>
<evidence type="ECO:0000256" key="2">
    <source>
        <dbReference type="ARBA" id="ARBA00022540"/>
    </source>
</evidence>
<evidence type="ECO:0000256" key="5">
    <source>
        <dbReference type="ARBA" id="ARBA00023134"/>
    </source>
</evidence>
<evidence type="ECO:0000313" key="8">
    <source>
        <dbReference type="EMBL" id="SVE55673.1"/>
    </source>
</evidence>
<dbReference type="NCBIfam" id="TIGR00231">
    <property type="entry name" value="small_GTP"/>
    <property type="match status" value="1"/>
</dbReference>
<dbReference type="AlphaFoldDB" id="A0A383EGX1"/>
<dbReference type="InterPro" id="IPR015760">
    <property type="entry name" value="TIF_IF2"/>
</dbReference>
<evidence type="ECO:0000256" key="4">
    <source>
        <dbReference type="ARBA" id="ARBA00022917"/>
    </source>
</evidence>
<comment type="similarity">
    <text evidence="1">Belongs to the TRAFAC class translation factor GTPase superfamily. Classic translation factor GTPase family. IF-2 subfamily.</text>
</comment>
<dbReference type="GO" id="GO:0005525">
    <property type="term" value="F:GTP binding"/>
    <property type="evidence" value="ECO:0007669"/>
    <property type="project" value="UniProtKB-KW"/>
</dbReference>
<dbReference type="PANTHER" id="PTHR43381:SF5">
    <property type="entry name" value="TR-TYPE G DOMAIN-CONTAINING PROTEIN"/>
    <property type="match status" value="1"/>
</dbReference>
<accession>A0A383EGX1</accession>
<gene>
    <name evidence="8" type="ORF">METZ01_LOCUS508527</name>
</gene>
<dbReference type="Gene3D" id="3.40.50.300">
    <property type="entry name" value="P-loop containing nucleotide triphosphate hydrolases"/>
    <property type="match status" value="1"/>
</dbReference>
<feature type="domain" description="Tr-type G" evidence="7">
    <location>
        <begin position="110"/>
        <end position="231"/>
    </location>
</feature>
<dbReference type="GO" id="GO:0003924">
    <property type="term" value="F:GTPase activity"/>
    <property type="evidence" value="ECO:0007669"/>
    <property type="project" value="InterPro"/>
</dbReference>
<dbReference type="CDD" id="cd01887">
    <property type="entry name" value="IF2_eIF5B"/>
    <property type="match status" value="1"/>
</dbReference>
<evidence type="ECO:0000256" key="3">
    <source>
        <dbReference type="ARBA" id="ARBA00022741"/>
    </source>
</evidence>
<feature type="region of interest" description="Disordered" evidence="6">
    <location>
        <begin position="1"/>
        <end position="22"/>
    </location>
</feature>
<organism evidence="8">
    <name type="scientific">marine metagenome</name>
    <dbReference type="NCBI Taxonomy" id="408172"/>
    <lineage>
        <taxon>unclassified sequences</taxon>
        <taxon>metagenomes</taxon>
        <taxon>ecological metagenomes</taxon>
    </lineage>
</organism>
<dbReference type="Pfam" id="PF00009">
    <property type="entry name" value="GTP_EFTU"/>
    <property type="match status" value="1"/>
</dbReference>
<dbReference type="PROSITE" id="PS51722">
    <property type="entry name" value="G_TR_2"/>
    <property type="match status" value="1"/>
</dbReference>
<dbReference type="Pfam" id="PF04760">
    <property type="entry name" value="IF2_N"/>
    <property type="match status" value="1"/>
</dbReference>
<keyword evidence="2" id="KW-0396">Initiation factor</keyword>
<evidence type="ECO:0000256" key="1">
    <source>
        <dbReference type="ARBA" id="ARBA00007733"/>
    </source>
</evidence>
<sequence length="231" mass="24749">MRRKKGKGGRVSMPGERTQHTQLKTSKRVIKMKETIVVADLAHQLGLKSVEVIRKLMGLGMMVSQNQSVDLDTAQLVADEFDFRIESIAFTEEAVIDTQADEENSDALVSRPPVVTIMGHVDHGKTSILDSIRNSRVAAGEAGGITQHIGAYSVELDGKGKITFLDTPGHAAFTSMRARGAQATDIVVLVVAADDGVMPQTEEAIKHAQAANVPIVVAVNKMDLAGANPEK</sequence>
<dbReference type="PANTHER" id="PTHR43381">
    <property type="entry name" value="TRANSLATION INITIATION FACTOR IF-2-RELATED"/>
    <property type="match status" value="1"/>
</dbReference>
<dbReference type="FunFam" id="3.40.50.300:FF:000019">
    <property type="entry name" value="Translation initiation factor IF-2"/>
    <property type="match status" value="1"/>
</dbReference>
<dbReference type="InterPro" id="IPR000795">
    <property type="entry name" value="T_Tr_GTP-bd_dom"/>
</dbReference>
<evidence type="ECO:0000259" key="7">
    <source>
        <dbReference type="PROSITE" id="PS51722"/>
    </source>
</evidence>
<protein>
    <recommendedName>
        <fullName evidence="7">Tr-type G domain-containing protein</fullName>
    </recommendedName>
</protein>
<dbReference type="SUPFAM" id="SSF52540">
    <property type="entry name" value="P-loop containing nucleoside triphosphate hydrolases"/>
    <property type="match status" value="1"/>
</dbReference>
<dbReference type="InterPro" id="IPR006847">
    <property type="entry name" value="IF2_N"/>
</dbReference>
<dbReference type="EMBL" id="UINC01225552">
    <property type="protein sequence ID" value="SVE55673.1"/>
    <property type="molecule type" value="Genomic_DNA"/>
</dbReference>
<dbReference type="InterPro" id="IPR005225">
    <property type="entry name" value="Small_GTP-bd"/>
</dbReference>
<keyword evidence="5" id="KW-0342">GTP-binding</keyword>
<dbReference type="GO" id="GO:0005829">
    <property type="term" value="C:cytosol"/>
    <property type="evidence" value="ECO:0007669"/>
    <property type="project" value="TreeGrafter"/>
</dbReference>
<dbReference type="InterPro" id="IPR027417">
    <property type="entry name" value="P-loop_NTPase"/>
</dbReference>
<feature type="non-terminal residue" evidence="8">
    <location>
        <position position="231"/>
    </location>
</feature>
<name>A0A383EGX1_9ZZZZ</name>
<reference evidence="8" key="1">
    <citation type="submission" date="2018-05" db="EMBL/GenBank/DDBJ databases">
        <authorList>
            <person name="Lanie J.A."/>
            <person name="Ng W.-L."/>
            <person name="Kazmierczak K.M."/>
            <person name="Andrzejewski T.M."/>
            <person name="Davidsen T.M."/>
            <person name="Wayne K.J."/>
            <person name="Tettelin H."/>
            <person name="Glass J.I."/>
            <person name="Rusch D."/>
            <person name="Podicherti R."/>
            <person name="Tsui H.-C.T."/>
            <person name="Winkler M.E."/>
        </authorList>
    </citation>
    <scope>NUCLEOTIDE SEQUENCE</scope>
</reference>
<keyword evidence="3" id="KW-0547">Nucleotide-binding</keyword>
<proteinExistence type="inferred from homology"/>
<dbReference type="GO" id="GO:0003743">
    <property type="term" value="F:translation initiation factor activity"/>
    <property type="evidence" value="ECO:0007669"/>
    <property type="project" value="UniProtKB-KW"/>
</dbReference>